<keyword evidence="5" id="KW-0677">Repeat</keyword>
<keyword evidence="4 7" id="KW-0853">WD repeat</keyword>
<comment type="subcellular location">
    <subcellularLocation>
        <location evidence="1">Nucleus</location>
    </subcellularLocation>
</comment>
<evidence type="ECO:0000256" key="3">
    <source>
        <dbReference type="ARBA" id="ARBA00022472"/>
    </source>
</evidence>
<feature type="repeat" description="WD" evidence="7">
    <location>
        <begin position="158"/>
        <end position="192"/>
    </location>
</feature>
<feature type="repeat" description="WD" evidence="7">
    <location>
        <begin position="71"/>
        <end position="112"/>
    </location>
</feature>
<dbReference type="PROSITE" id="PS50082">
    <property type="entry name" value="WD_REPEATS_2"/>
    <property type="match status" value="3"/>
</dbReference>
<accession>A0ABZ1CXC2</accession>
<evidence type="ECO:0000256" key="5">
    <source>
        <dbReference type="ARBA" id="ARBA00022737"/>
    </source>
</evidence>
<dbReference type="SUPFAM" id="SSF50978">
    <property type="entry name" value="WD40 repeat-like"/>
    <property type="match status" value="1"/>
</dbReference>
<evidence type="ECO:0000256" key="4">
    <source>
        <dbReference type="ARBA" id="ARBA00022574"/>
    </source>
</evidence>
<keyword evidence="9" id="KW-1185">Reference proteome</keyword>
<dbReference type="PROSITE" id="PS50294">
    <property type="entry name" value="WD_REPEATS_REGION"/>
    <property type="match status" value="1"/>
</dbReference>
<evidence type="ECO:0000256" key="7">
    <source>
        <dbReference type="PROSITE-ProRule" id="PRU00221"/>
    </source>
</evidence>
<comment type="similarity">
    <text evidence="2">Belongs to the WD repeat SWD2 family.</text>
</comment>
<dbReference type="GeneID" id="87955084"/>
<dbReference type="InterPro" id="IPR019775">
    <property type="entry name" value="WD40_repeat_CS"/>
</dbReference>
<reference evidence="8 9" key="1">
    <citation type="submission" date="2024-01" db="EMBL/GenBank/DDBJ databases">
        <title>Comparative genomics of Cryptococcus and Kwoniella reveals pathogenesis evolution and contrasting modes of karyotype evolution via chromosome fusion or intercentromeric recombination.</title>
        <authorList>
            <person name="Coelho M.A."/>
            <person name="David-Palma M."/>
            <person name="Shea T."/>
            <person name="Bowers K."/>
            <person name="McGinley-Smith S."/>
            <person name="Mohammad A.W."/>
            <person name="Gnirke A."/>
            <person name="Yurkov A.M."/>
            <person name="Nowrousian M."/>
            <person name="Sun S."/>
            <person name="Cuomo C.A."/>
            <person name="Heitman J."/>
        </authorList>
    </citation>
    <scope>NUCLEOTIDE SEQUENCE [LARGE SCALE GENOMIC DNA]</scope>
    <source>
        <strain evidence="8">CBS 11374</strain>
    </source>
</reference>
<evidence type="ECO:0000313" key="9">
    <source>
        <dbReference type="Proteomes" id="UP001329825"/>
    </source>
</evidence>
<evidence type="ECO:0000313" key="8">
    <source>
        <dbReference type="EMBL" id="WRT66002.1"/>
    </source>
</evidence>
<keyword evidence="3" id="KW-0806">Transcription termination</keyword>
<dbReference type="PRINTS" id="PR00320">
    <property type="entry name" value="GPROTEINBRPT"/>
</dbReference>
<evidence type="ECO:0000256" key="2">
    <source>
        <dbReference type="ARBA" id="ARBA00005616"/>
    </source>
</evidence>
<protein>
    <recommendedName>
        <fullName evidence="10">Compass component swd2</fullName>
    </recommendedName>
</protein>
<evidence type="ECO:0008006" key="10">
    <source>
        <dbReference type="Google" id="ProtNLM"/>
    </source>
</evidence>
<proteinExistence type="inferred from homology"/>
<dbReference type="InterPro" id="IPR036322">
    <property type="entry name" value="WD40_repeat_dom_sf"/>
</dbReference>
<evidence type="ECO:0000256" key="6">
    <source>
        <dbReference type="ARBA" id="ARBA00023242"/>
    </source>
</evidence>
<dbReference type="Proteomes" id="UP001329825">
    <property type="component" value="Chromosome 3"/>
</dbReference>
<dbReference type="InterPro" id="IPR015943">
    <property type="entry name" value="WD40/YVTN_repeat-like_dom_sf"/>
</dbReference>
<dbReference type="PANTHER" id="PTHR19861">
    <property type="entry name" value="WD40 REPEAT PROTEIN SWD2"/>
    <property type="match status" value="1"/>
</dbReference>
<dbReference type="EMBL" id="CP141883">
    <property type="protein sequence ID" value="WRT66002.1"/>
    <property type="molecule type" value="Genomic_DNA"/>
</dbReference>
<feature type="repeat" description="WD" evidence="7">
    <location>
        <begin position="325"/>
        <end position="349"/>
    </location>
</feature>
<dbReference type="InterPro" id="IPR037867">
    <property type="entry name" value="Swd2/WDR82"/>
</dbReference>
<keyword evidence="6" id="KW-0539">Nucleus</keyword>
<dbReference type="RefSeq" id="XP_062790742.1">
    <property type="nucleotide sequence ID" value="XM_062934691.1"/>
</dbReference>
<keyword evidence="3" id="KW-0804">Transcription</keyword>
<dbReference type="InterPro" id="IPR020472">
    <property type="entry name" value="WD40_PAC1"/>
</dbReference>
<keyword evidence="3" id="KW-0805">Transcription regulation</keyword>
<evidence type="ECO:0000256" key="1">
    <source>
        <dbReference type="ARBA" id="ARBA00004123"/>
    </source>
</evidence>
<sequence>MNFGIPGTGAGPSNTRGGISISAQAKPVVVPLSSEILNKYRPARHFKDAVDVEASSSTTPTFPSFDTNASRTNQGKNITSLSFDDSGDRMVSAGDDDMFVLWDCKKGKKLKPLYSRKYGIDLPRFTHKAGNIVHASTKGDDHAVRYHSMHDNKYLAYYKGHEARVRSVDMSPTDDTFITAGDDGTVRLWDLRATGCKGLVNGVGGSAIAAIDNQGIVFAVACSATQTILMYATATLDRVPFLYVPLNDIAFAKDAIPPPKPIFTSISFSSNGHYLLIGTSSDVHYLLDALDLIPLRRLVGHQGLERDKEGIRGFQPRRGNSGEEVSFTSDSQWIVSGSADGNVIFWDLRPQIEGETKLTRVELTNGKEAKDIPWHTLPIPEIQPKVVLKGGNGVSRAVRFNPRLSMFAVGGEDLTFWLPEKDEDAKVQEGW</sequence>
<dbReference type="SMART" id="SM00320">
    <property type="entry name" value="WD40"/>
    <property type="match status" value="4"/>
</dbReference>
<dbReference type="PROSITE" id="PS00678">
    <property type="entry name" value="WD_REPEATS_1"/>
    <property type="match status" value="1"/>
</dbReference>
<dbReference type="Gene3D" id="2.130.10.10">
    <property type="entry name" value="YVTN repeat-like/Quinoprotein amine dehydrogenase"/>
    <property type="match status" value="2"/>
</dbReference>
<gene>
    <name evidence="8" type="ORF">IL334_002953</name>
</gene>
<organism evidence="8 9">
    <name type="scientific">Kwoniella shivajii</name>
    <dbReference type="NCBI Taxonomy" id="564305"/>
    <lineage>
        <taxon>Eukaryota</taxon>
        <taxon>Fungi</taxon>
        <taxon>Dikarya</taxon>
        <taxon>Basidiomycota</taxon>
        <taxon>Agaricomycotina</taxon>
        <taxon>Tremellomycetes</taxon>
        <taxon>Tremellales</taxon>
        <taxon>Cryptococcaceae</taxon>
        <taxon>Kwoniella</taxon>
    </lineage>
</organism>
<dbReference type="PANTHER" id="PTHR19861:SF0">
    <property type="entry name" value="WD REPEAT-CONTAINING PROTEIN 82"/>
    <property type="match status" value="1"/>
</dbReference>
<dbReference type="InterPro" id="IPR001680">
    <property type="entry name" value="WD40_rpt"/>
</dbReference>
<name>A0ABZ1CXC2_9TREE</name>
<dbReference type="Pfam" id="PF00400">
    <property type="entry name" value="WD40"/>
    <property type="match status" value="3"/>
</dbReference>